<protein>
    <submittedName>
        <fullName evidence="3">Uncharacterized protein</fullName>
    </submittedName>
</protein>
<accession>V6DG00</accession>
<evidence type="ECO:0000256" key="1">
    <source>
        <dbReference type="SAM" id="Phobius"/>
    </source>
</evidence>
<organism evidence="3 4">
    <name type="scientific">Candidatus Babela massiliensis</name>
    <dbReference type="NCBI Taxonomy" id="673862"/>
    <lineage>
        <taxon>Bacteria</taxon>
        <taxon>Candidatus Babelota</taxon>
        <taxon>Candidatus Babeliae</taxon>
        <taxon>Candidatus Babeliales</taxon>
        <taxon>Candidatus Babeliaceae</taxon>
        <taxon>Candidatus Babela</taxon>
    </lineage>
</organism>
<evidence type="ECO:0000313" key="3">
    <source>
        <dbReference type="EMBL" id="CDK30480.1"/>
    </source>
</evidence>
<dbReference type="Proteomes" id="UP000018769">
    <property type="component" value="Chromosome I"/>
</dbReference>
<keyword evidence="2" id="KW-0732">Signal</keyword>
<dbReference type="HOGENOM" id="CLU_1515193_0_0_7"/>
<reference evidence="3 4" key="1">
    <citation type="journal article" date="2015" name="Biol. Direct">
        <title>Babela massiliensis, a representative of a widespread bacterial phylum with unusual adaptations to parasitism in amoebae.</title>
        <authorList>
            <person name="Pagnier I."/>
            <person name="Yutin N."/>
            <person name="Croce O."/>
            <person name="Makarova K.S."/>
            <person name="Wolf Y.I."/>
            <person name="Benamar S."/>
            <person name="Raoult D."/>
            <person name="Koonin E.V."/>
            <person name="La Scola B."/>
        </authorList>
    </citation>
    <scope>NUCLEOTIDE SEQUENCE [LARGE SCALE GENOMIC DNA]</scope>
    <source>
        <strain evidence="4">BABL1</strain>
    </source>
</reference>
<gene>
    <name evidence="3" type="ORF">BABL1_gene_538</name>
</gene>
<feature type="chain" id="PRO_5004744512" evidence="2">
    <location>
        <begin position="23"/>
        <end position="177"/>
    </location>
</feature>
<dbReference type="RefSeq" id="WP_023791669.1">
    <property type="nucleotide sequence ID" value="NC_023003.1"/>
</dbReference>
<evidence type="ECO:0000256" key="2">
    <source>
        <dbReference type="SAM" id="SignalP"/>
    </source>
</evidence>
<keyword evidence="4" id="KW-1185">Reference proteome</keyword>
<name>V6DG00_9BACT</name>
<keyword evidence="1" id="KW-0472">Membrane</keyword>
<dbReference type="EMBL" id="HG793133">
    <property type="protein sequence ID" value="CDK30480.1"/>
    <property type="molecule type" value="Genomic_DNA"/>
</dbReference>
<feature type="transmembrane region" description="Helical" evidence="1">
    <location>
        <begin position="36"/>
        <end position="54"/>
    </location>
</feature>
<dbReference type="STRING" id="673862.BABL1_gene_538"/>
<feature type="signal peptide" evidence="2">
    <location>
        <begin position="1"/>
        <end position="22"/>
    </location>
</feature>
<sequence>MSMVKKTALSLALLLPFSNAFAFVDFGSLVKNNPKAILTTAIAGTAAVTGIVSYKKNKKFKENVDKRALKVKDYSQDKLKQIKSKFDLIDKNNLVIGTALAGLLGTVIYLQLNNNAKLKNIDVRINEINDSNNKKFRSISENLNGLHSYVKGNMQNLQGMFKGINNKFNAIKGKKRK</sequence>
<keyword evidence="1" id="KW-1133">Transmembrane helix</keyword>
<dbReference type="AlphaFoldDB" id="V6DG00"/>
<keyword evidence="1" id="KW-0812">Transmembrane</keyword>
<feature type="transmembrane region" description="Helical" evidence="1">
    <location>
        <begin position="93"/>
        <end position="112"/>
    </location>
</feature>
<evidence type="ECO:0000313" key="4">
    <source>
        <dbReference type="Proteomes" id="UP000018769"/>
    </source>
</evidence>
<proteinExistence type="predicted"/>
<dbReference type="KEGG" id="dpb:BABL1_gene_538"/>